<dbReference type="PANTHER" id="PTHR43779:SF3">
    <property type="entry name" value="(3R)-3-[(CARBOXYMETHYL)AMINO]FATTY ACID OXYGENASE_DECARBOXYLASE"/>
    <property type="match status" value="1"/>
</dbReference>
<keyword evidence="4" id="KW-0560">Oxidoreductase</keyword>
<dbReference type="InterPro" id="IPR042098">
    <property type="entry name" value="TauD-like_sf"/>
</dbReference>
<comment type="similarity">
    <text evidence="1">Belongs to the TfdA dioxygenase family.</text>
</comment>
<keyword evidence="3" id="KW-0223">Dioxygenase</keyword>
<gene>
    <name evidence="8" type="ORF">NP493_49g10027</name>
</gene>
<reference evidence="8" key="1">
    <citation type="journal article" date="2023" name="Mol. Biol. Evol.">
        <title>Third-Generation Sequencing Reveals the Adaptive Role of the Epigenome in Three Deep-Sea Polychaetes.</title>
        <authorList>
            <person name="Perez M."/>
            <person name="Aroh O."/>
            <person name="Sun Y."/>
            <person name="Lan Y."/>
            <person name="Juniper S.K."/>
            <person name="Young C.R."/>
            <person name="Angers B."/>
            <person name="Qian P.Y."/>
        </authorList>
    </citation>
    <scope>NUCLEOTIDE SEQUENCE</scope>
    <source>
        <strain evidence="8">R07B-5</strain>
    </source>
</reference>
<feature type="signal peptide" evidence="6">
    <location>
        <begin position="1"/>
        <end position="23"/>
    </location>
</feature>
<dbReference type="Gene3D" id="3.60.130.10">
    <property type="entry name" value="Clavaminate synthase-like"/>
    <property type="match status" value="1"/>
</dbReference>
<dbReference type="EMBL" id="JAODUO010000052">
    <property type="protein sequence ID" value="KAK2191526.1"/>
    <property type="molecule type" value="Genomic_DNA"/>
</dbReference>
<dbReference type="SUPFAM" id="SSF51197">
    <property type="entry name" value="Clavaminate synthase-like"/>
    <property type="match status" value="1"/>
</dbReference>
<dbReference type="InterPro" id="IPR051178">
    <property type="entry name" value="TfdA_dioxygenase"/>
</dbReference>
<dbReference type="GO" id="GO:0046872">
    <property type="term" value="F:metal ion binding"/>
    <property type="evidence" value="ECO:0007669"/>
    <property type="project" value="UniProtKB-KW"/>
</dbReference>
<dbReference type="AlphaFoldDB" id="A0AAD9PBL0"/>
<evidence type="ECO:0000256" key="6">
    <source>
        <dbReference type="SAM" id="SignalP"/>
    </source>
</evidence>
<dbReference type="GO" id="GO:0051213">
    <property type="term" value="F:dioxygenase activity"/>
    <property type="evidence" value="ECO:0007669"/>
    <property type="project" value="UniProtKB-KW"/>
</dbReference>
<name>A0AAD9PBL0_RIDPI</name>
<evidence type="ECO:0000313" key="9">
    <source>
        <dbReference type="Proteomes" id="UP001209878"/>
    </source>
</evidence>
<dbReference type="InterPro" id="IPR003819">
    <property type="entry name" value="TauD/TfdA-like"/>
</dbReference>
<evidence type="ECO:0000256" key="4">
    <source>
        <dbReference type="ARBA" id="ARBA00023002"/>
    </source>
</evidence>
<accession>A0AAD9PBL0</accession>
<keyword evidence="6" id="KW-0732">Signal</keyword>
<evidence type="ECO:0000256" key="2">
    <source>
        <dbReference type="ARBA" id="ARBA00022723"/>
    </source>
</evidence>
<keyword evidence="5" id="KW-0408">Iron</keyword>
<dbReference type="Pfam" id="PF02668">
    <property type="entry name" value="TauD"/>
    <property type="match status" value="1"/>
</dbReference>
<evidence type="ECO:0000256" key="5">
    <source>
        <dbReference type="ARBA" id="ARBA00023004"/>
    </source>
</evidence>
<feature type="chain" id="PRO_5041910637" description="TauD/TfdA-like domain-containing protein" evidence="6">
    <location>
        <begin position="24"/>
        <end position="170"/>
    </location>
</feature>
<keyword evidence="9" id="KW-1185">Reference proteome</keyword>
<proteinExistence type="inferred from homology"/>
<dbReference type="PANTHER" id="PTHR43779">
    <property type="entry name" value="DIOXYGENASE RV0097-RELATED"/>
    <property type="match status" value="1"/>
</dbReference>
<feature type="domain" description="TauD/TfdA-like" evidence="7">
    <location>
        <begin position="42"/>
        <end position="163"/>
    </location>
</feature>
<organism evidence="8 9">
    <name type="scientific">Ridgeia piscesae</name>
    <name type="common">Tubeworm</name>
    <dbReference type="NCBI Taxonomy" id="27915"/>
    <lineage>
        <taxon>Eukaryota</taxon>
        <taxon>Metazoa</taxon>
        <taxon>Spiralia</taxon>
        <taxon>Lophotrochozoa</taxon>
        <taxon>Annelida</taxon>
        <taxon>Polychaeta</taxon>
        <taxon>Sedentaria</taxon>
        <taxon>Canalipalpata</taxon>
        <taxon>Sabellida</taxon>
        <taxon>Siboglinidae</taxon>
        <taxon>Ridgeia</taxon>
    </lineage>
</organism>
<evidence type="ECO:0000259" key="7">
    <source>
        <dbReference type="Pfam" id="PF02668"/>
    </source>
</evidence>
<evidence type="ECO:0000313" key="8">
    <source>
        <dbReference type="EMBL" id="KAK2191526.1"/>
    </source>
</evidence>
<keyword evidence="2" id="KW-0479">Metal-binding</keyword>
<dbReference type="Proteomes" id="UP001209878">
    <property type="component" value="Unassembled WGS sequence"/>
</dbReference>
<evidence type="ECO:0000256" key="1">
    <source>
        <dbReference type="ARBA" id="ARBA00005896"/>
    </source>
</evidence>
<evidence type="ECO:0000256" key="3">
    <source>
        <dbReference type="ARBA" id="ARBA00022964"/>
    </source>
</evidence>
<protein>
    <recommendedName>
        <fullName evidence="7">TauD/TfdA-like domain-containing protein</fullName>
    </recommendedName>
</protein>
<comment type="caution">
    <text evidence="8">The sequence shown here is derived from an EMBL/GenBank/DDBJ whole genome shotgun (WGS) entry which is preliminary data.</text>
</comment>
<sequence>MNISRFRLALLPLFAQISRLTVSASMQSEMQKHDYYTVKPGKLGVEVFGINLNNPNVPVPQNVIDQIKKDVHKYRIMIFRDQGKVSGKRHVEISKWFGDLESTFYRHPRSPDLDVFRVSNDESEGCTGVGRTGWHVDGSFQPAPFAYALYHMYHVPKKGDTGTFSECPSP</sequence>